<name>A0ABT7L3U4_9BACI</name>
<keyword evidence="2" id="KW-1185">Reference proteome</keyword>
<protein>
    <submittedName>
        <fullName evidence="1">Uncharacterized protein</fullName>
    </submittedName>
</protein>
<dbReference type="EMBL" id="JASTZU010000031">
    <property type="protein sequence ID" value="MDL4840540.1"/>
    <property type="molecule type" value="Genomic_DNA"/>
</dbReference>
<evidence type="ECO:0000313" key="1">
    <source>
        <dbReference type="EMBL" id="MDL4840540.1"/>
    </source>
</evidence>
<reference evidence="1 2" key="1">
    <citation type="submission" date="2023-06" db="EMBL/GenBank/DDBJ databases">
        <title>Aquibacillus rhizosphaerae LR5S19.</title>
        <authorList>
            <person name="Sun J.-Q."/>
        </authorList>
    </citation>
    <scope>NUCLEOTIDE SEQUENCE [LARGE SCALE GENOMIC DNA]</scope>
    <source>
        <strain evidence="1 2">LR5S19</strain>
    </source>
</reference>
<accession>A0ABT7L3U4</accession>
<organism evidence="1 2">
    <name type="scientific">Aquibacillus rhizosphaerae</name>
    <dbReference type="NCBI Taxonomy" id="3051431"/>
    <lineage>
        <taxon>Bacteria</taxon>
        <taxon>Bacillati</taxon>
        <taxon>Bacillota</taxon>
        <taxon>Bacilli</taxon>
        <taxon>Bacillales</taxon>
        <taxon>Bacillaceae</taxon>
        <taxon>Aquibacillus</taxon>
    </lineage>
</organism>
<dbReference type="RefSeq" id="WP_285931614.1">
    <property type="nucleotide sequence ID" value="NZ_JASTZU010000031.1"/>
</dbReference>
<feature type="non-terminal residue" evidence="1">
    <location>
        <position position="1"/>
    </location>
</feature>
<gene>
    <name evidence="1" type="ORF">QQS35_08790</name>
</gene>
<proteinExistence type="predicted"/>
<evidence type="ECO:0000313" key="2">
    <source>
        <dbReference type="Proteomes" id="UP001235343"/>
    </source>
</evidence>
<dbReference type="Proteomes" id="UP001235343">
    <property type="component" value="Unassembled WGS sequence"/>
</dbReference>
<sequence>FPENAEMDSGGFYERNKDQFESLSFVDYSREENYNYTYDVMYSPYGEKDIDINLESLSTKVGYSGDYQKIDDENTRIYLAEEQQLFEEDDRKRTVYRFFSYIVPKGGNVGIEYIYSFHCFNEKECKIDPKKEKEKALMLMKSVEFIKNE</sequence>
<comment type="caution">
    <text evidence="1">The sequence shown here is derived from an EMBL/GenBank/DDBJ whole genome shotgun (WGS) entry which is preliminary data.</text>
</comment>